<gene>
    <name evidence="1" type="ORF">RM812_41080</name>
</gene>
<dbReference type="RefSeq" id="WP_311585966.1">
    <property type="nucleotide sequence ID" value="NZ_JAVRFH010000156.1"/>
</dbReference>
<evidence type="ECO:0000313" key="1">
    <source>
        <dbReference type="EMBL" id="MDT0616485.1"/>
    </source>
</evidence>
<accession>A0ABU3B300</accession>
<proteinExistence type="predicted"/>
<dbReference type="EMBL" id="JAVRFH010000156">
    <property type="protein sequence ID" value="MDT0616485.1"/>
    <property type="molecule type" value="Genomic_DNA"/>
</dbReference>
<sequence length="71" mass="7408">MRLSPGPTVETQAGICRSAVGACSVVKIHLLATCDYARGLVLAQLDVGEETNEIACSRSLMETTADLARGS</sequence>
<evidence type="ECO:0000313" key="2">
    <source>
        <dbReference type="Proteomes" id="UP001180724"/>
    </source>
</evidence>
<evidence type="ECO:0008006" key="3">
    <source>
        <dbReference type="Google" id="ProtNLM"/>
    </source>
</evidence>
<dbReference type="Proteomes" id="UP001180724">
    <property type="component" value="Unassembled WGS sequence"/>
</dbReference>
<comment type="caution">
    <text evidence="1">The sequence shown here is derived from an EMBL/GenBank/DDBJ whole genome shotgun (WGS) entry which is preliminary data.</text>
</comment>
<name>A0ABU3B300_9ACTN</name>
<protein>
    <recommendedName>
        <fullName evidence="3">Transposase</fullName>
    </recommendedName>
</protein>
<keyword evidence="2" id="KW-1185">Reference proteome</keyword>
<organism evidence="1 2">
    <name type="scientific">Streptomyces lancefieldiae</name>
    <dbReference type="NCBI Taxonomy" id="3075520"/>
    <lineage>
        <taxon>Bacteria</taxon>
        <taxon>Bacillati</taxon>
        <taxon>Actinomycetota</taxon>
        <taxon>Actinomycetes</taxon>
        <taxon>Kitasatosporales</taxon>
        <taxon>Streptomycetaceae</taxon>
        <taxon>Streptomyces</taxon>
    </lineage>
</organism>
<reference evidence="1" key="1">
    <citation type="submission" date="2024-05" db="EMBL/GenBank/DDBJ databases">
        <title>30 novel species of actinomycetes from the DSMZ collection.</title>
        <authorList>
            <person name="Nouioui I."/>
        </authorList>
    </citation>
    <scope>NUCLEOTIDE SEQUENCE</scope>
    <source>
        <strain evidence="1">DSM 40712</strain>
    </source>
</reference>